<accession>F6EUF3</accession>
<dbReference type="PANTHER" id="PTHR30432:SF1">
    <property type="entry name" value="DNA-BINDING TRANSCRIPTIONAL DUAL REGULATOR MODE"/>
    <property type="match status" value="1"/>
</dbReference>
<dbReference type="AlphaFoldDB" id="F6EUF3"/>
<sequence>MGCSGACIGLPVAACHKRGMSGPALKIKIQIYCGDEIAMGPGKADLLDAIAGEGSISAAGRKLRMSYRRCWMLVDVMNRCWAMPLVATSREGARLTDYGAGILARYRAMQAAVTGVADAAHWPDLAAGVRLEPLPVQSGGE</sequence>
<dbReference type="InterPro" id="IPR000847">
    <property type="entry name" value="LysR_HTH_N"/>
</dbReference>
<gene>
    <name evidence="2" type="ORF">Sphch_0145</name>
</gene>
<reference evidence="2 3" key="1">
    <citation type="submission" date="2011-05" db="EMBL/GenBank/DDBJ databases">
        <title>Complete sequence of chromosome 1 of Sphingobium chlorophenolicum L-1.</title>
        <authorList>
            <consortium name="US DOE Joint Genome Institute"/>
            <person name="Lucas S."/>
            <person name="Han J."/>
            <person name="Lapidus A."/>
            <person name="Cheng J.-F."/>
            <person name="Goodwin L."/>
            <person name="Pitluck S."/>
            <person name="Peters L."/>
            <person name="Daligault H."/>
            <person name="Han C."/>
            <person name="Tapia R."/>
            <person name="Land M."/>
            <person name="Hauser L."/>
            <person name="Kyrpides N."/>
            <person name="Ivanova N."/>
            <person name="Pagani I."/>
            <person name="Turner P."/>
            <person name="Copley S."/>
            <person name="Woyke T."/>
        </authorList>
    </citation>
    <scope>NUCLEOTIDE SEQUENCE [LARGE SCALE GENOMIC DNA]</scope>
    <source>
        <strain evidence="2 3">L-1</strain>
    </source>
</reference>
<feature type="domain" description="HTH lysR-type" evidence="1">
    <location>
        <begin position="46"/>
        <end position="99"/>
    </location>
</feature>
<keyword evidence="3" id="KW-1185">Reference proteome</keyword>
<dbReference type="KEGG" id="sch:Sphch_0145"/>
<dbReference type="STRING" id="690566.Sphch_0145"/>
<dbReference type="InterPro" id="IPR051815">
    <property type="entry name" value="Molybdate_resp_trans_reg"/>
</dbReference>
<protein>
    <submittedName>
        <fullName evidence="2">Putative transcriptional regulator, ModE family</fullName>
    </submittedName>
</protein>
<proteinExistence type="predicted"/>
<dbReference type="InterPro" id="IPR036390">
    <property type="entry name" value="WH_DNA-bd_sf"/>
</dbReference>
<evidence type="ECO:0000313" key="3">
    <source>
        <dbReference type="Proteomes" id="UP000007150"/>
    </source>
</evidence>
<dbReference type="HOGENOM" id="CLU_125440_1_1_5"/>
<dbReference type="Gene3D" id="1.10.10.10">
    <property type="entry name" value="Winged helix-like DNA-binding domain superfamily/Winged helix DNA-binding domain"/>
    <property type="match status" value="1"/>
</dbReference>
<dbReference type="EMBL" id="CP002798">
    <property type="protein sequence ID" value="AEG47847.1"/>
    <property type="molecule type" value="Genomic_DNA"/>
</dbReference>
<organism evidence="2 3">
    <name type="scientific">Sphingobium chlorophenolicum L-1</name>
    <dbReference type="NCBI Taxonomy" id="690566"/>
    <lineage>
        <taxon>Bacteria</taxon>
        <taxon>Pseudomonadati</taxon>
        <taxon>Pseudomonadota</taxon>
        <taxon>Alphaproteobacteria</taxon>
        <taxon>Sphingomonadales</taxon>
        <taxon>Sphingomonadaceae</taxon>
        <taxon>Sphingobium</taxon>
    </lineage>
</organism>
<dbReference type="GO" id="GO:0003700">
    <property type="term" value="F:DNA-binding transcription factor activity"/>
    <property type="evidence" value="ECO:0007669"/>
    <property type="project" value="InterPro"/>
</dbReference>
<name>F6EUF3_SPHCR</name>
<dbReference type="SUPFAM" id="SSF46785">
    <property type="entry name" value="Winged helix' DNA-binding domain"/>
    <property type="match status" value="1"/>
</dbReference>
<dbReference type="Proteomes" id="UP000007150">
    <property type="component" value="Chromosome 1"/>
</dbReference>
<evidence type="ECO:0000259" key="1">
    <source>
        <dbReference type="Pfam" id="PF00126"/>
    </source>
</evidence>
<dbReference type="InterPro" id="IPR036388">
    <property type="entry name" value="WH-like_DNA-bd_sf"/>
</dbReference>
<dbReference type="Pfam" id="PF00126">
    <property type="entry name" value="HTH_1"/>
    <property type="match status" value="1"/>
</dbReference>
<dbReference type="PANTHER" id="PTHR30432">
    <property type="entry name" value="TRANSCRIPTIONAL REGULATOR MODE"/>
    <property type="match status" value="1"/>
</dbReference>
<evidence type="ECO:0000313" key="2">
    <source>
        <dbReference type="EMBL" id="AEG47847.1"/>
    </source>
</evidence>